<dbReference type="Proteomes" id="UP000033699">
    <property type="component" value="Unassembled WGS sequence"/>
</dbReference>
<dbReference type="AlphaFoldDB" id="A0A0F2T405"/>
<gene>
    <name evidence="2" type="ORF">VM95_36460</name>
</gene>
<evidence type="ECO:0000313" key="2">
    <source>
        <dbReference type="EMBL" id="KJS57939.1"/>
    </source>
</evidence>
<organism evidence="2 3">
    <name type="scientific">Streptomyces rubellomurinus (strain ATCC 31215)</name>
    <dbReference type="NCBI Taxonomy" id="359131"/>
    <lineage>
        <taxon>Bacteria</taxon>
        <taxon>Bacillati</taxon>
        <taxon>Actinomycetota</taxon>
        <taxon>Actinomycetes</taxon>
        <taxon>Kitasatosporales</taxon>
        <taxon>Streptomycetaceae</taxon>
        <taxon>Streptomyces</taxon>
    </lineage>
</organism>
<proteinExistence type="predicted"/>
<sequence length="98" mass="10680">MSAFEEYLMDGMPGEWGAWRGEDWATARPAVPEVRWSEPGVRGDGAGLRRGRLERRRCASAGEPAEPGEPGGCAEAFPEWPVREGDGVLRVPGRDLPC</sequence>
<evidence type="ECO:0000256" key="1">
    <source>
        <dbReference type="SAM" id="MobiDB-lite"/>
    </source>
</evidence>
<name>A0A0F2T405_STRR3</name>
<feature type="region of interest" description="Disordered" evidence="1">
    <location>
        <begin position="59"/>
        <end position="79"/>
    </location>
</feature>
<keyword evidence="3" id="KW-1185">Reference proteome</keyword>
<accession>A0A0F2T405</accession>
<protein>
    <submittedName>
        <fullName evidence="2">Uncharacterized protein</fullName>
    </submittedName>
</protein>
<comment type="caution">
    <text evidence="2">The sequence shown here is derived from an EMBL/GenBank/DDBJ whole genome shotgun (WGS) entry which is preliminary data.</text>
</comment>
<dbReference type="EMBL" id="JZKH01000165">
    <property type="protein sequence ID" value="KJS57939.1"/>
    <property type="molecule type" value="Genomic_DNA"/>
</dbReference>
<evidence type="ECO:0000313" key="3">
    <source>
        <dbReference type="Proteomes" id="UP000033699"/>
    </source>
</evidence>
<reference evidence="2 3" key="1">
    <citation type="submission" date="2015-02" db="EMBL/GenBank/DDBJ databases">
        <authorList>
            <person name="Ju K.-S."/>
            <person name="Doroghazi J.R."/>
            <person name="Metcalf W."/>
        </authorList>
    </citation>
    <scope>NUCLEOTIDE SEQUENCE [LARGE SCALE GENOMIC DNA]</scope>
    <source>
        <strain evidence="2 3">ATCC 31215</strain>
    </source>
</reference>